<dbReference type="SUPFAM" id="SSF56784">
    <property type="entry name" value="HAD-like"/>
    <property type="match status" value="1"/>
</dbReference>
<comment type="cofactor">
    <cofactor evidence="1">
        <name>Mg(2+)</name>
        <dbReference type="ChEBI" id="CHEBI:18420"/>
    </cofactor>
</comment>
<dbReference type="SFLD" id="SFLDS00003">
    <property type="entry name" value="Haloacid_Dehalogenase"/>
    <property type="match status" value="1"/>
</dbReference>
<sequence length="220" mass="25328">MGKIDTVIFDLDQTLLDKDQSLINFAKYQYARFSLHHFIADESEFIVRFTQYNNIVMPKEEVYRKLIHIFNIDNALYSVLLDDLNNNFHEYSIGFPGLNEMLRSLKQSGYKLGIITNGREFYQRNKIISLGIMELFDDIVISEAVNLRKPDHAIFRLSLSNLNSSSERAVFVGDNLNADIIPSQEIGMRTILKGKHHSSRYPDATCEDLTEIPNLIKGFS</sequence>
<dbReference type="InterPro" id="IPR023214">
    <property type="entry name" value="HAD_sf"/>
</dbReference>
<dbReference type="NCBIfam" id="TIGR01549">
    <property type="entry name" value="HAD-SF-IA-v1"/>
    <property type="match status" value="1"/>
</dbReference>
<dbReference type="InterPro" id="IPR051400">
    <property type="entry name" value="HAD-like_hydrolase"/>
</dbReference>
<protein>
    <submittedName>
        <fullName evidence="5">HAD family hydrolase</fullName>
        <ecNumber evidence="5">3.1.3.-</ecNumber>
    </submittedName>
</protein>
<dbReference type="PANTHER" id="PTHR46470">
    <property type="entry name" value="N-ACYLNEURAMINATE-9-PHOSPHATASE"/>
    <property type="match status" value="1"/>
</dbReference>
<dbReference type="PRINTS" id="PR00413">
    <property type="entry name" value="HADHALOGNASE"/>
</dbReference>
<gene>
    <name evidence="5" type="ORF">ACFFNY_03870</name>
</gene>
<dbReference type="EC" id="3.1.3.-" evidence="5"/>
<dbReference type="InterPro" id="IPR036412">
    <property type="entry name" value="HAD-like_sf"/>
</dbReference>
<dbReference type="InterPro" id="IPR041492">
    <property type="entry name" value="HAD_2"/>
</dbReference>
<dbReference type="InterPro" id="IPR006439">
    <property type="entry name" value="HAD-SF_hydro_IA"/>
</dbReference>
<keyword evidence="4" id="KW-0460">Magnesium</keyword>
<dbReference type="RefSeq" id="WP_344904784.1">
    <property type="nucleotide sequence ID" value="NZ_BAAAYO010000002.1"/>
</dbReference>
<keyword evidence="6" id="KW-1185">Reference proteome</keyword>
<evidence type="ECO:0000256" key="2">
    <source>
        <dbReference type="ARBA" id="ARBA00022723"/>
    </source>
</evidence>
<evidence type="ECO:0000313" key="6">
    <source>
        <dbReference type="Proteomes" id="UP001589619"/>
    </source>
</evidence>
<organism evidence="5 6">
    <name type="scientific">Paenibacillus hodogayensis</name>
    <dbReference type="NCBI Taxonomy" id="279208"/>
    <lineage>
        <taxon>Bacteria</taxon>
        <taxon>Bacillati</taxon>
        <taxon>Bacillota</taxon>
        <taxon>Bacilli</taxon>
        <taxon>Bacillales</taxon>
        <taxon>Paenibacillaceae</taxon>
        <taxon>Paenibacillus</taxon>
    </lineage>
</organism>
<keyword evidence="3 5" id="KW-0378">Hydrolase</keyword>
<evidence type="ECO:0000256" key="1">
    <source>
        <dbReference type="ARBA" id="ARBA00001946"/>
    </source>
</evidence>
<name>A0ABV5VR06_9BACL</name>
<dbReference type="Pfam" id="PF13419">
    <property type="entry name" value="HAD_2"/>
    <property type="match status" value="1"/>
</dbReference>
<keyword evidence="2" id="KW-0479">Metal-binding</keyword>
<reference evidence="5 6" key="1">
    <citation type="submission" date="2024-09" db="EMBL/GenBank/DDBJ databases">
        <authorList>
            <person name="Sun Q."/>
            <person name="Mori K."/>
        </authorList>
    </citation>
    <scope>NUCLEOTIDE SEQUENCE [LARGE SCALE GENOMIC DNA]</scope>
    <source>
        <strain evidence="5 6">JCM 12520</strain>
    </source>
</reference>
<dbReference type="SFLD" id="SFLDG01129">
    <property type="entry name" value="C1.5:_HAD__Beta-PGM__Phosphata"/>
    <property type="match status" value="1"/>
</dbReference>
<dbReference type="Proteomes" id="UP001589619">
    <property type="component" value="Unassembled WGS sequence"/>
</dbReference>
<evidence type="ECO:0000256" key="4">
    <source>
        <dbReference type="ARBA" id="ARBA00022842"/>
    </source>
</evidence>
<dbReference type="Gene3D" id="1.10.150.520">
    <property type="match status" value="1"/>
</dbReference>
<dbReference type="GO" id="GO:0016787">
    <property type="term" value="F:hydrolase activity"/>
    <property type="evidence" value="ECO:0007669"/>
    <property type="project" value="UniProtKB-KW"/>
</dbReference>
<comment type="caution">
    <text evidence="5">The sequence shown here is derived from an EMBL/GenBank/DDBJ whole genome shotgun (WGS) entry which is preliminary data.</text>
</comment>
<proteinExistence type="predicted"/>
<dbReference type="Gene3D" id="3.40.50.1000">
    <property type="entry name" value="HAD superfamily/HAD-like"/>
    <property type="match status" value="1"/>
</dbReference>
<dbReference type="PANTHER" id="PTHR46470:SF2">
    <property type="entry name" value="GLYCERALDEHYDE 3-PHOSPHATE PHOSPHATASE"/>
    <property type="match status" value="1"/>
</dbReference>
<accession>A0ABV5VR06</accession>
<dbReference type="EMBL" id="JBHMAG010000004">
    <property type="protein sequence ID" value="MFB9750702.1"/>
    <property type="molecule type" value="Genomic_DNA"/>
</dbReference>
<evidence type="ECO:0000256" key="3">
    <source>
        <dbReference type="ARBA" id="ARBA00022801"/>
    </source>
</evidence>
<evidence type="ECO:0000313" key="5">
    <source>
        <dbReference type="EMBL" id="MFB9750702.1"/>
    </source>
</evidence>